<organism evidence="4 5">
    <name type="scientific">Strigamia maritima</name>
    <name type="common">European centipede</name>
    <name type="synonym">Geophilus maritimus</name>
    <dbReference type="NCBI Taxonomy" id="126957"/>
    <lineage>
        <taxon>Eukaryota</taxon>
        <taxon>Metazoa</taxon>
        <taxon>Ecdysozoa</taxon>
        <taxon>Arthropoda</taxon>
        <taxon>Myriapoda</taxon>
        <taxon>Chilopoda</taxon>
        <taxon>Pleurostigmophora</taxon>
        <taxon>Geophilomorpha</taxon>
        <taxon>Linotaeniidae</taxon>
        <taxon>Strigamia</taxon>
    </lineage>
</organism>
<name>T1J7J0_STRMM</name>
<dbReference type="EnsemblMetazoa" id="SMAR009642-RA">
    <property type="protein sequence ID" value="SMAR009642-PA"/>
    <property type="gene ID" value="SMAR009642"/>
</dbReference>
<dbReference type="PROSITE" id="PS00211">
    <property type="entry name" value="ABC_TRANSPORTER_1"/>
    <property type="match status" value="1"/>
</dbReference>
<keyword evidence="5" id="KW-1185">Reference proteome</keyword>
<dbReference type="InterPro" id="IPR017871">
    <property type="entry name" value="ABC_transporter-like_CS"/>
</dbReference>
<dbReference type="SMART" id="SM00382">
    <property type="entry name" value="AAA"/>
    <property type="match status" value="1"/>
</dbReference>
<evidence type="ECO:0000313" key="5">
    <source>
        <dbReference type="Proteomes" id="UP000014500"/>
    </source>
</evidence>
<dbReference type="InterPro" id="IPR027417">
    <property type="entry name" value="P-loop_NTPase"/>
</dbReference>
<evidence type="ECO:0000256" key="2">
    <source>
        <dbReference type="ARBA" id="ARBA00022840"/>
    </source>
</evidence>
<evidence type="ECO:0000256" key="1">
    <source>
        <dbReference type="ARBA" id="ARBA00022741"/>
    </source>
</evidence>
<evidence type="ECO:0000313" key="4">
    <source>
        <dbReference type="EnsemblMetazoa" id="SMAR009642-PA"/>
    </source>
</evidence>
<accession>T1J7J0</accession>
<dbReference type="InterPro" id="IPR003439">
    <property type="entry name" value="ABC_transporter-like_ATP-bd"/>
</dbReference>
<sequence>MGLFILSYGLLGPSGCGKSSLLRCVVGRSHPNKGIIKVYGHTPGSVESKVPGSRIGYMPQELALYEELNIMEILNYFGRLHHMSKSNVKKKIHSLIELLDLPRDNRVIYQLSGGEKRRISLAVALLHAPPLLILDEPTVGVDPILRESIWNHLVDICRRDQMTIVITTHYIEEARQATKVSLKLFFFKISYANKFITEFTLSDL</sequence>
<keyword evidence="1" id="KW-0547">Nucleotide-binding</keyword>
<dbReference type="STRING" id="126957.T1J7J0"/>
<dbReference type="SUPFAM" id="SSF52540">
    <property type="entry name" value="P-loop containing nucleoside triphosphate hydrolases"/>
    <property type="match status" value="1"/>
</dbReference>
<keyword evidence="2" id="KW-0067">ATP-binding</keyword>
<dbReference type="AlphaFoldDB" id="T1J7J0"/>
<dbReference type="PROSITE" id="PS50893">
    <property type="entry name" value="ABC_TRANSPORTER_2"/>
    <property type="match status" value="1"/>
</dbReference>
<proteinExistence type="predicted"/>
<dbReference type="InterPro" id="IPR003593">
    <property type="entry name" value="AAA+_ATPase"/>
</dbReference>
<dbReference type="Proteomes" id="UP000014500">
    <property type="component" value="Unassembled WGS sequence"/>
</dbReference>
<reference evidence="4" key="2">
    <citation type="submission" date="2015-02" db="UniProtKB">
        <authorList>
            <consortium name="EnsemblMetazoa"/>
        </authorList>
    </citation>
    <scope>IDENTIFICATION</scope>
</reference>
<dbReference type="GO" id="GO:0005524">
    <property type="term" value="F:ATP binding"/>
    <property type="evidence" value="ECO:0007669"/>
    <property type="project" value="UniProtKB-KW"/>
</dbReference>
<dbReference type="Pfam" id="PF00005">
    <property type="entry name" value="ABC_tran"/>
    <property type="match status" value="1"/>
</dbReference>
<dbReference type="eggNOG" id="KOG0059">
    <property type="taxonomic scope" value="Eukaryota"/>
</dbReference>
<dbReference type="PANTHER" id="PTHR43038">
    <property type="entry name" value="ATP-BINDING CASSETTE, SUB-FAMILY H, MEMBER 1"/>
    <property type="match status" value="1"/>
</dbReference>
<dbReference type="OMA" id="QTPGFHP"/>
<dbReference type="GO" id="GO:0016887">
    <property type="term" value="F:ATP hydrolysis activity"/>
    <property type="evidence" value="ECO:0007669"/>
    <property type="project" value="InterPro"/>
</dbReference>
<evidence type="ECO:0000259" key="3">
    <source>
        <dbReference type="PROSITE" id="PS50893"/>
    </source>
</evidence>
<feature type="domain" description="ABC transporter" evidence="3">
    <location>
        <begin position="1"/>
        <end position="204"/>
    </location>
</feature>
<dbReference type="Gene3D" id="3.40.50.300">
    <property type="entry name" value="P-loop containing nucleotide triphosphate hydrolases"/>
    <property type="match status" value="1"/>
</dbReference>
<dbReference type="HOGENOM" id="CLU_000604_1_2_1"/>
<dbReference type="PANTHER" id="PTHR43038:SF3">
    <property type="entry name" value="ABC TRANSPORTER G FAMILY MEMBER 20 ISOFORM X1"/>
    <property type="match status" value="1"/>
</dbReference>
<reference evidence="5" key="1">
    <citation type="submission" date="2011-05" db="EMBL/GenBank/DDBJ databases">
        <authorList>
            <person name="Richards S.R."/>
            <person name="Qu J."/>
            <person name="Jiang H."/>
            <person name="Jhangiani S.N."/>
            <person name="Agravi P."/>
            <person name="Goodspeed R."/>
            <person name="Gross S."/>
            <person name="Mandapat C."/>
            <person name="Jackson L."/>
            <person name="Mathew T."/>
            <person name="Pu L."/>
            <person name="Thornton R."/>
            <person name="Saada N."/>
            <person name="Wilczek-Boney K.B."/>
            <person name="Lee S."/>
            <person name="Kovar C."/>
            <person name="Wu Y."/>
            <person name="Scherer S.E."/>
            <person name="Worley K.C."/>
            <person name="Muzny D.M."/>
            <person name="Gibbs R."/>
        </authorList>
    </citation>
    <scope>NUCLEOTIDE SEQUENCE</scope>
    <source>
        <strain evidence="5">Brora</strain>
    </source>
</reference>
<dbReference type="EMBL" id="JH431932">
    <property type="status" value="NOT_ANNOTATED_CDS"/>
    <property type="molecule type" value="Genomic_DNA"/>
</dbReference>
<protein>
    <recommendedName>
        <fullName evidence="3">ABC transporter domain-containing protein</fullName>
    </recommendedName>
</protein>